<dbReference type="AlphaFoldDB" id="A0A165YM19"/>
<organism evidence="12 13">
    <name type="scientific">Pseudovibrio axinellae</name>
    <dbReference type="NCBI Taxonomy" id="989403"/>
    <lineage>
        <taxon>Bacteria</taxon>
        <taxon>Pseudomonadati</taxon>
        <taxon>Pseudomonadota</taxon>
        <taxon>Alphaproteobacteria</taxon>
        <taxon>Hyphomicrobiales</taxon>
        <taxon>Stappiaceae</taxon>
        <taxon>Pseudovibrio</taxon>
    </lineage>
</organism>
<dbReference type="InterPro" id="IPR050415">
    <property type="entry name" value="MRET"/>
</dbReference>
<keyword evidence="5" id="KW-0274">FAD</keyword>
<dbReference type="SUPFAM" id="SSF54292">
    <property type="entry name" value="2Fe-2S ferredoxin-like"/>
    <property type="match status" value="1"/>
</dbReference>
<evidence type="ECO:0000256" key="8">
    <source>
        <dbReference type="ARBA" id="ARBA00023014"/>
    </source>
</evidence>
<dbReference type="InterPro" id="IPR001433">
    <property type="entry name" value="OxRdtase_FAD/NAD-bd"/>
</dbReference>
<dbReference type="PATRIC" id="fig|989403.3.peg.2651"/>
<feature type="domain" description="2Fe-2S ferredoxin-type" evidence="10">
    <location>
        <begin position="270"/>
        <end position="360"/>
    </location>
</feature>
<keyword evidence="13" id="KW-1185">Reference proteome</keyword>
<dbReference type="InterPro" id="IPR017938">
    <property type="entry name" value="Riboflavin_synthase-like_b-brl"/>
</dbReference>
<reference evidence="12 13" key="1">
    <citation type="journal article" date="2016" name="Front. Microbiol.">
        <title>Comparative Genomic Analysis Reveals a Diverse Repertoire of Genes Involved in Prokaryote-Eukaryote Interactions within the Pseudovibrio Genus.</title>
        <authorList>
            <person name="Romano S."/>
            <person name="Fernandez-Guerra A."/>
            <person name="Reen F.J."/>
            <person name="Glockner F.O."/>
            <person name="Crowley S.P."/>
            <person name="O'Sullivan O."/>
            <person name="Cotter P.D."/>
            <person name="Adams C."/>
            <person name="Dobson A.D."/>
            <person name="O'Gara F."/>
        </authorList>
    </citation>
    <scope>NUCLEOTIDE SEQUENCE [LARGE SCALE GENOMIC DNA]</scope>
    <source>
        <strain evidence="12 13">Ad2</strain>
    </source>
</reference>
<dbReference type="GO" id="GO:0010124">
    <property type="term" value="P:phenylacetate catabolic process"/>
    <property type="evidence" value="ECO:0007669"/>
    <property type="project" value="InterPro"/>
</dbReference>
<dbReference type="GO" id="GO:0046872">
    <property type="term" value="F:metal ion binding"/>
    <property type="evidence" value="ECO:0007669"/>
    <property type="project" value="UniProtKB-KW"/>
</dbReference>
<dbReference type="PROSITE" id="PS51384">
    <property type="entry name" value="FAD_FR"/>
    <property type="match status" value="1"/>
</dbReference>
<evidence type="ECO:0000256" key="4">
    <source>
        <dbReference type="ARBA" id="ARBA00022723"/>
    </source>
</evidence>
<dbReference type="Proteomes" id="UP000076577">
    <property type="component" value="Unassembled WGS sequence"/>
</dbReference>
<evidence type="ECO:0000256" key="3">
    <source>
        <dbReference type="ARBA" id="ARBA00022714"/>
    </source>
</evidence>
<dbReference type="InterPro" id="IPR017927">
    <property type="entry name" value="FAD-bd_FR_type"/>
</dbReference>
<evidence type="ECO:0000256" key="5">
    <source>
        <dbReference type="ARBA" id="ARBA00022827"/>
    </source>
</evidence>
<keyword evidence="4" id="KW-0479">Metal-binding</keyword>
<evidence type="ECO:0000259" key="11">
    <source>
        <dbReference type="PROSITE" id="PS51384"/>
    </source>
</evidence>
<dbReference type="SUPFAM" id="SSF63380">
    <property type="entry name" value="Riboflavin synthase domain-like"/>
    <property type="match status" value="1"/>
</dbReference>
<comment type="caution">
    <text evidence="12">The sequence shown here is derived from an EMBL/GenBank/DDBJ whole genome shotgun (WGS) entry which is preliminary data.</text>
</comment>
<dbReference type="NCBIfam" id="TIGR02160">
    <property type="entry name" value="PA_CoA_Oxy5"/>
    <property type="match status" value="1"/>
</dbReference>
<evidence type="ECO:0000313" key="13">
    <source>
        <dbReference type="Proteomes" id="UP000076577"/>
    </source>
</evidence>
<comment type="cofactor">
    <cofactor evidence="1">
        <name>FAD</name>
        <dbReference type="ChEBI" id="CHEBI:57692"/>
    </cofactor>
</comment>
<dbReference type="STRING" id="989403.SAMN05421798_101551"/>
<name>A0A165YM19_9HYPH</name>
<dbReference type="GO" id="GO:0016491">
    <property type="term" value="F:oxidoreductase activity"/>
    <property type="evidence" value="ECO:0007669"/>
    <property type="project" value="UniProtKB-KW"/>
</dbReference>
<dbReference type="PRINTS" id="PR00406">
    <property type="entry name" value="CYTB5RDTASE"/>
</dbReference>
<dbReference type="CDD" id="cd00207">
    <property type="entry name" value="fer2"/>
    <property type="match status" value="1"/>
</dbReference>
<dbReference type="PROSITE" id="PS51085">
    <property type="entry name" value="2FE2S_FER_2"/>
    <property type="match status" value="1"/>
</dbReference>
<dbReference type="PANTHER" id="PTHR47354">
    <property type="entry name" value="NADH OXIDOREDUCTASE HCR"/>
    <property type="match status" value="1"/>
</dbReference>
<accession>A0A165YM19</accession>
<dbReference type="OrthoDB" id="9796486at2"/>
<dbReference type="InterPro" id="IPR001041">
    <property type="entry name" value="2Fe-2S_ferredoxin-type"/>
</dbReference>
<keyword evidence="3" id="KW-0001">2Fe-2S</keyword>
<proteinExistence type="predicted"/>
<keyword evidence="2" id="KW-0285">Flavoprotein</keyword>
<dbReference type="InterPro" id="IPR012675">
    <property type="entry name" value="Beta-grasp_dom_sf"/>
</dbReference>
<comment type="cofactor">
    <cofactor evidence="9">
        <name>[2Fe-2S] cluster</name>
        <dbReference type="ChEBI" id="CHEBI:190135"/>
    </cofactor>
</comment>
<dbReference type="Gene3D" id="2.40.30.10">
    <property type="entry name" value="Translation factors"/>
    <property type="match status" value="1"/>
</dbReference>
<dbReference type="Gene3D" id="3.40.50.80">
    <property type="entry name" value="Nucleotide-binding domain of ferredoxin-NADP reductase (FNR) module"/>
    <property type="match status" value="1"/>
</dbReference>
<keyword evidence="8" id="KW-0411">Iron-sulfur</keyword>
<gene>
    <name evidence="12" type="primary">paaE_1</name>
    <name evidence="12" type="ORF">PsAD2_02490</name>
</gene>
<dbReference type="InterPro" id="IPR008333">
    <property type="entry name" value="Cbr1-like_FAD-bd_dom"/>
</dbReference>
<dbReference type="InterPro" id="IPR039261">
    <property type="entry name" value="FNR_nucleotide-bd"/>
</dbReference>
<dbReference type="InterPro" id="IPR011884">
    <property type="entry name" value="PaaE"/>
</dbReference>
<sequence length="360" mass="39885">MSPRFHRLKIKSVHQETEEAVSIAFEIPADLKSDYSFIPGQYLTLREFINGEDTRRSYSICSSPKDDDIRVAIKKVEGGRFSSFALDHVSVGNEIDVMTPMGRFNLPRGTTEEARVYAAFAAGSGITPIMSMVQAVLEDEPNSHFFLFYGNKNSQSVIFKDQLDDLKDRFLDRLSVYHVLSREAQELSLFNGRLTSEKIEEFITKTVGENSIDHVFLCGPGDMIEAAKKVCQSHGIPLEHIHNELFVPADGSDPHAAHKAKDSSAVDHIAKVSMIVDGARHEVALKPGETIIDGALRMGIEAPFSCKGGMCCTCRAKVVSGKVDMAVNYSLEPWEIEAGYVLTCQSRPKTDDVTVDYDDI</sequence>
<dbReference type="SUPFAM" id="SSF52343">
    <property type="entry name" value="Ferredoxin reductase-like, C-terminal NADP-linked domain"/>
    <property type="match status" value="1"/>
</dbReference>
<evidence type="ECO:0000256" key="1">
    <source>
        <dbReference type="ARBA" id="ARBA00001974"/>
    </source>
</evidence>
<dbReference type="EMBL" id="LMCB01000017">
    <property type="protein sequence ID" value="KZL18972.1"/>
    <property type="molecule type" value="Genomic_DNA"/>
</dbReference>
<keyword evidence="7" id="KW-0408">Iron</keyword>
<dbReference type="Pfam" id="PF00111">
    <property type="entry name" value="Fer2"/>
    <property type="match status" value="1"/>
</dbReference>
<evidence type="ECO:0000256" key="7">
    <source>
        <dbReference type="ARBA" id="ARBA00023004"/>
    </source>
</evidence>
<evidence type="ECO:0000256" key="2">
    <source>
        <dbReference type="ARBA" id="ARBA00022630"/>
    </source>
</evidence>
<protein>
    <submittedName>
        <fullName evidence="12">1,2-phenylacetyl-CoA epoxidase, subunit E</fullName>
        <ecNumber evidence="12">1.-.-.-</ecNumber>
    </submittedName>
</protein>
<keyword evidence="6 12" id="KW-0560">Oxidoreductase</keyword>
<evidence type="ECO:0000256" key="6">
    <source>
        <dbReference type="ARBA" id="ARBA00023002"/>
    </source>
</evidence>
<feature type="domain" description="FAD-binding FR-type" evidence="11">
    <location>
        <begin position="3"/>
        <end position="107"/>
    </location>
</feature>
<dbReference type="Pfam" id="PF00970">
    <property type="entry name" value="FAD_binding_6"/>
    <property type="match status" value="1"/>
</dbReference>
<dbReference type="GO" id="GO:0050660">
    <property type="term" value="F:flavin adenine dinucleotide binding"/>
    <property type="evidence" value="ECO:0007669"/>
    <property type="project" value="TreeGrafter"/>
</dbReference>
<dbReference type="Pfam" id="PF00175">
    <property type="entry name" value="NAD_binding_1"/>
    <property type="match status" value="1"/>
</dbReference>
<dbReference type="InterPro" id="IPR001709">
    <property type="entry name" value="Flavoprot_Pyr_Nucl_cyt_Rdtase"/>
</dbReference>
<evidence type="ECO:0000259" key="10">
    <source>
        <dbReference type="PROSITE" id="PS51085"/>
    </source>
</evidence>
<dbReference type="GO" id="GO:0051537">
    <property type="term" value="F:2 iron, 2 sulfur cluster binding"/>
    <property type="evidence" value="ECO:0007669"/>
    <property type="project" value="UniProtKB-KW"/>
</dbReference>
<dbReference type="EC" id="1.-.-.-" evidence="12"/>
<dbReference type="PANTHER" id="PTHR47354:SF8">
    <property type="entry name" value="1,2-PHENYLACETYL-COA EPOXIDASE, SUBUNIT E"/>
    <property type="match status" value="1"/>
</dbReference>
<evidence type="ECO:0000313" key="12">
    <source>
        <dbReference type="EMBL" id="KZL18972.1"/>
    </source>
</evidence>
<evidence type="ECO:0000256" key="9">
    <source>
        <dbReference type="ARBA" id="ARBA00034078"/>
    </source>
</evidence>
<dbReference type="RefSeq" id="WP_068006232.1">
    <property type="nucleotide sequence ID" value="NZ_FOFM01000001.1"/>
</dbReference>
<dbReference type="Gene3D" id="3.10.20.30">
    <property type="match status" value="1"/>
</dbReference>
<dbReference type="CDD" id="cd06214">
    <property type="entry name" value="PA_degradation_oxidoreductase_like"/>
    <property type="match status" value="1"/>
</dbReference>
<dbReference type="PRINTS" id="PR00371">
    <property type="entry name" value="FPNCR"/>
</dbReference>
<dbReference type="InterPro" id="IPR036010">
    <property type="entry name" value="2Fe-2S_ferredoxin-like_sf"/>
</dbReference>